<dbReference type="GO" id="GO:0012505">
    <property type="term" value="C:endomembrane system"/>
    <property type="evidence" value="ECO:0007669"/>
    <property type="project" value="TreeGrafter"/>
</dbReference>
<dbReference type="GO" id="GO:0031201">
    <property type="term" value="C:SNARE complex"/>
    <property type="evidence" value="ECO:0007669"/>
    <property type="project" value="TreeGrafter"/>
</dbReference>
<dbReference type="GO" id="GO:0005484">
    <property type="term" value="F:SNAP receptor activity"/>
    <property type="evidence" value="ECO:0007669"/>
    <property type="project" value="InterPro"/>
</dbReference>
<keyword evidence="6" id="KW-1133">Transmembrane helix</keyword>
<gene>
    <name evidence="8" type="ORF">AXG93_1231s1180</name>
</gene>
<evidence type="ECO:0000256" key="5">
    <source>
        <dbReference type="SAM" id="MobiDB-lite"/>
    </source>
</evidence>
<name>A0A176VSH5_MARPO</name>
<dbReference type="GO" id="GO:0006887">
    <property type="term" value="P:exocytosis"/>
    <property type="evidence" value="ECO:0007669"/>
    <property type="project" value="TreeGrafter"/>
</dbReference>
<dbReference type="PANTHER" id="PTHR19957">
    <property type="entry name" value="SYNTAXIN"/>
    <property type="match status" value="1"/>
</dbReference>
<sequence>MARVYRTCCARTDNIFVEYRNGQFMIVVPLCGLQTIDQLIETGDSEQIFQKAIQEQGRGQILDTIAEIQELHDAVKDIEKKLLELHQIFLDMAVLVEAQGELLDNIETQLEAYTASKIFLWAIDVFCPTAPLQMCYLLTYEESIVPSNVILKRDFPTDMSNHRFYGRSSTWSAMMDRNHVTAVGEEEPQNGESSSSSELGTVGPSAPSENPGTAGRPQGRGTSAMEESRNFQRPPPAGANLVGSPLLQYSGWAAVLLVLLLLLLLLLRLLLRLPRLSLALGKLNWTEADRTSQRSCCCSGGRSIAILAF</sequence>
<keyword evidence="4" id="KW-0175">Coiled coil</keyword>
<feature type="domain" description="T-SNARE coiled-coil homology" evidence="7">
    <location>
        <begin position="65"/>
        <end position="111"/>
    </location>
</feature>
<dbReference type="Proteomes" id="UP000077202">
    <property type="component" value="Unassembled WGS sequence"/>
</dbReference>
<evidence type="ECO:0000256" key="3">
    <source>
        <dbReference type="ARBA" id="ARBA00022927"/>
    </source>
</evidence>
<dbReference type="GO" id="GO:0005886">
    <property type="term" value="C:plasma membrane"/>
    <property type="evidence" value="ECO:0007669"/>
    <property type="project" value="TreeGrafter"/>
</dbReference>
<feature type="coiled-coil region" evidence="4">
    <location>
        <begin position="61"/>
        <end position="88"/>
    </location>
</feature>
<dbReference type="PROSITE" id="PS00914">
    <property type="entry name" value="SYNTAXIN"/>
    <property type="match status" value="1"/>
</dbReference>
<keyword evidence="6" id="KW-0812">Transmembrane</keyword>
<keyword evidence="3" id="KW-0813">Transport</keyword>
<evidence type="ECO:0000313" key="9">
    <source>
        <dbReference type="Proteomes" id="UP000077202"/>
    </source>
</evidence>
<dbReference type="EMBL" id="LVLJ01002972">
    <property type="protein sequence ID" value="OAE23005.1"/>
    <property type="molecule type" value="Genomic_DNA"/>
</dbReference>
<dbReference type="GO" id="GO:0006906">
    <property type="term" value="P:vesicle fusion"/>
    <property type="evidence" value="ECO:0007669"/>
    <property type="project" value="TreeGrafter"/>
</dbReference>
<protein>
    <recommendedName>
        <fullName evidence="7">t-SNARE coiled-coil homology domain-containing protein</fullName>
    </recommendedName>
</protein>
<comment type="subcellular location">
    <subcellularLocation>
        <location evidence="1">Membrane</location>
        <topology evidence="1">Single-pass type IV membrane protein</topology>
    </subcellularLocation>
</comment>
<dbReference type="GO" id="GO:0000149">
    <property type="term" value="F:SNARE binding"/>
    <property type="evidence" value="ECO:0007669"/>
    <property type="project" value="TreeGrafter"/>
</dbReference>
<evidence type="ECO:0000256" key="2">
    <source>
        <dbReference type="ARBA" id="ARBA00009063"/>
    </source>
</evidence>
<dbReference type="InterPro" id="IPR045242">
    <property type="entry name" value="Syntaxin"/>
</dbReference>
<dbReference type="PROSITE" id="PS50192">
    <property type="entry name" value="T_SNARE"/>
    <property type="match status" value="1"/>
</dbReference>
<feature type="compositionally biased region" description="Polar residues" evidence="5">
    <location>
        <begin position="190"/>
        <end position="199"/>
    </location>
</feature>
<reference evidence="8" key="1">
    <citation type="submission" date="2016-03" db="EMBL/GenBank/DDBJ databases">
        <title>Mechanisms controlling the formation of the plant cell surface in tip-growing cells are functionally conserved among land plants.</title>
        <authorList>
            <person name="Honkanen S."/>
            <person name="Jones V.A."/>
            <person name="Morieri G."/>
            <person name="Champion C."/>
            <person name="Hetherington A.J."/>
            <person name="Kelly S."/>
            <person name="Saint-Marcoux D."/>
            <person name="Proust H."/>
            <person name="Prescott H."/>
            <person name="Dolan L."/>
        </authorList>
    </citation>
    <scope>NUCLEOTIDE SEQUENCE [LARGE SCALE GENOMIC DNA]</scope>
    <source>
        <tissue evidence="8">Whole gametophyte</tissue>
    </source>
</reference>
<dbReference type="CDD" id="cd15848">
    <property type="entry name" value="SNARE_syntaxin1-like"/>
    <property type="match status" value="1"/>
</dbReference>
<proteinExistence type="inferred from homology"/>
<evidence type="ECO:0000256" key="1">
    <source>
        <dbReference type="ARBA" id="ARBA00004211"/>
    </source>
</evidence>
<keyword evidence="3" id="KW-0653">Protein transport</keyword>
<dbReference type="InterPro" id="IPR010989">
    <property type="entry name" value="SNARE"/>
</dbReference>
<dbReference type="AlphaFoldDB" id="A0A176VSH5"/>
<dbReference type="PANTHER" id="PTHR19957:SF307">
    <property type="entry name" value="PROTEIN SSO1-RELATED"/>
    <property type="match status" value="1"/>
</dbReference>
<dbReference type="InterPro" id="IPR000727">
    <property type="entry name" value="T_SNARE_dom"/>
</dbReference>
<comment type="caution">
    <text evidence="8">The sequence shown here is derived from an EMBL/GenBank/DDBJ whole genome shotgun (WGS) entry which is preliminary data.</text>
</comment>
<dbReference type="InterPro" id="IPR006012">
    <property type="entry name" value="Syntaxin/epimorphin_CS"/>
</dbReference>
<dbReference type="SMART" id="SM00397">
    <property type="entry name" value="t_SNARE"/>
    <property type="match status" value="1"/>
</dbReference>
<feature type="transmembrane region" description="Helical" evidence="6">
    <location>
        <begin position="249"/>
        <end position="271"/>
    </location>
</feature>
<keyword evidence="9" id="KW-1185">Reference proteome</keyword>
<feature type="region of interest" description="Disordered" evidence="5">
    <location>
        <begin position="184"/>
        <end position="236"/>
    </location>
</feature>
<dbReference type="GO" id="GO:0006886">
    <property type="term" value="P:intracellular protein transport"/>
    <property type="evidence" value="ECO:0007669"/>
    <property type="project" value="InterPro"/>
</dbReference>
<organism evidence="8 9">
    <name type="scientific">Marchantia polymorpha subsp. ruderalis</name>
    <dbReference type="NCBI Taxonomy" id="1480154"/>
    <lineage>
        <taxon>Eukaryota</taxon>
        <taxon>Viridiplantae</taxon>
        <taxon>Streptophyta</taxon>
        <taxon>Embryophyta</taxon>
        <taxon>Marchantiophyta</taxon>
        <taxon>Marchantiopsida</taxon>
        <taxon>Marchantiidae</taxon>
        <taxon>Marchantiales</taxon>
        <taxon>Marchantiaceae</taxon>
        <taxon>Marchantia</taxon>
    </lineage>
</organism>
<evidence type="ECO:0000313" key="8">
    <source>
        <dbReference type="EMBL" id="OAE23005.1"/>
    </source>
</evidence>
<evidence type="ECO:0000259" key="7">
    <source>
        <dbReference type="PROSITE" id="PS50192"/>
    </source>
</evidence>
<dbReference type="Gene3D" id="1.20.58.70">
    <property type="match status" value="1"/>
</dbReference>
<dbReference type="SUPFAM" id="SSF47661">
    <property type="entry name" value="t-snare proteins"/>
    <property type="match status" value="1"/>
</dbReference>
<accession>A0A176VSH5</accession>
<keyword evidence="6" id="KW-0472">Membrane</keyword>
<evidence type="ECO:0000256" key="6">
    <source>
        <dbReference type="SAM" id="Phobius"/>
    </source>
</evidence>
<evidence type="ECO:0000256" key="4">
    <source>
        <dbReference type="SAM" id="Coils"/>
    </source>
</evidence>
<dbReference type="GO" id="GO:0048278">
    <property type="term" value="P:vesicle docking"/>
    <property type="evidence" value="ECO:0007669"/>
    <property type="project" value="TreeGrafter"/>
</dbReference>
<comment type="similarity">
    <text evidence="2">Belongs to the syntaxin family.</text>
</comment>